<sequence length="178" mass="19213">MSPRFLLTLFAALYPASSVHAGVDVERALEAFHSTCLAHGPDFDRTAAAAGRLRWTPVSYDAFSNLSPIANVNEAKTWTTAADDTMPKGAIVGVTKARLDGKAVQTCTVAMTDVDHETFLKSFFTRTDAEKIDEKRDGLQISRLYILIAGGREQFVNLKFPASPSADGLMVASSIADD</sequence>
<protein>
    <submittedName>
        <fullName evidence="2">Uncharacterized protein</fullName>
    </submittedName>
</protein>
<evidence type="ECO:0000313" key="3">
    <source>
        <dbReference type="Proteomes" id="UP001058098"/>
    </source>
</evidence>
<dbReference type="Proteomes" id="UP001058098">
    <property type="component" value="Chromosome"/>
</dbReference>
<reference evidence="2" key="1">
    <citation type="submission" date="2020-09" db="EMBL/GenBank/DDBJ databases">
        <title>Rhizobia associated with sainfoin plants.</title>
        <authorList>
            <person name="Asharfi S."/>
            <person name="Kuzmanovic N."/>
            <person name="Bunk B."/>
            <person name="Sproeer C."/>
            <person name="Becker M."/>
            <person name="Thuenen T."/>
        </authorList>
    </citation>
    <scope>NUCLEOTIDE SEQUENCE</scope>
    <source>
        <strain evidence="2">OM4</strain>
    </source>
</reference>
<gene>
    <name evidence="2" type="ORF">IHQ72_14880</name>
</gene>
<evidence type="ECO:0000313" key="2">
    <source>
        <dbReference type="EMBL" id="UVC18249.1"/>
    </source>
</evidence>
<keyword evidence="3" id="KW-1185">Reference proteome</keyword>
<accession>A0ABY5R5Y1</accession>
<keyword evidence="1" id="KW-0732">Signal</keyword>
<proteinExistence type="predicted"/>
<feature type="signal peptide" evidence="1">
    <location>
        <begin position="1"/>
        <end position="21"/>
    </location>
</feature>
<dbReference type="EMBL" id="CP062229">
    <property type="protein sequence ID" value="UVC18249.1"/>
    <property type="molecule type" value="Genomic_DNA"/>
</dbReference>
<organism evidence="2 3">
    <name type="scientific">Mesorhizobium onobrychidis</name>
    <dbReference type="NCBI Taxonomy" id="2775404"/>
    <lineage>
        <taxon>Bacteria</taxon>
        <taxon>Pseudomonadati</taxon>
        <taxon>Pseudomonadota</taxon>
        <taxon>Alphaproteobacteria</taxon>
        <taxon>Hyphomicrobiales</taxon>
        <taxon>Phyllobacteriaceae</taxon>
        <taxon>Mesorhizobium</taxon>
    </lineage>
</organism>
<feature type="chain" id="PRO_5047469475" evidence="1">
    <location>
        <begin position="22"/>
        <end position="178"/>
    </location>
</feature>
<dbReference type="RefSeq" id="WP_258123129.1">
    <property type="nucleotide sequence ID" value="NZ_CP062229.1"/>
</dbReference>
<name>A0ABY5R5Y1_9HYPH</name>
<evidence type="ECO:0000256" key="1">
    <source>
        <dbReference type="SAM" id="SignalP"/>
    </source>
</evidence>